<dbReference type="InterPro" id="IPR001849">
    <property type="entry name" value="PH_domain"/>
</dbReference>
<dbReference type="EMBL" id="BLXT01000403">
    <property type="protein sequence ID" value="GFN76546.1"/>
    <property type="molecule type" value="Genomic_DNA"/>
</dbReference>
<dbReference type="Proteomes" id="UP000735302">
    <property type="component" value="Unassembled WGS sequence"/>
</dbReference>
<dbReference type="SMART" id="SM00233">
    <property type="entry name" value="PH"/>
    <property type="match status" value="1"/>
</dbReference>
<dbReference type="GO" id="GO:0035591">
    <property type="term" value="F:signaling adaptor activity"/>
    <property type="evidence" value="ECO:0007669"/>
    <property type="project" value="TreeGrafter"/>
</dbReference>
<proteinExistence type="predicted"/>
<name>A0AAV3Y1A3_9GAST</name>
<sequence length="136" mass="16197">MKRRKASAKMTTVAHAGWMTKSPPEQKLNTPFKIFRSHWKRRYFVLRKPSGSLPDQYELHYYKDERCSRPKGFIDLEQCEQIVAGLDSDEFPFLLAIKTFYKNRERTYYLAVDSDQEMNTWVQWLCHVCGLKPEDP</sequence>
<protein>
    <submittedName>
        <fullName evidence="2">Grb2-associated-binding protein 1</fullName>
    </submittedName>
</protein>
<dbReference type="InterPro" id="IPR011993">
    <property type="entry name" value="PH-like_dom_sf"/>
</dbReference>
<feature type="domain" description="PH" evidence="1">
    <location>
        <begin position="12"/>
        <end position="130"/>
    </location>
</feature>
<evidence type="ECO:0000313" key="2">
    <source>
        <dbReference type="EMBL" id="GFN76546.1"/>
    </source>
</evidence>
<evidence type="ECO:0000259" key="1">
    <source>
        <dbReference type="PROSITE" id="PS50003"/>
    </source>
</evidence>
<dbReference type="InterPro" id="IPR046355">
    <property type="entry name" value="Gab1-4-like"/>
</dbReference>
<keyword evidence="3" id="KW-1185">Reference proteome</keyword>
<dbReference type="GO" id="GO:0007165">
    <property type="term" value="P:signal transduction"/>
    <property type="evidence" value="ECO:0007669"/>
    <property type="project" value="TreeGrafter"/>
</dbReference>
<dbReference type="PANTHER" id="PTHR45960:SF2">
    <property type="entry name" value="PROTEIN DAUGHTER OF SEVENLESS"/>
    <property type="match status" value="1"/>
</dbReference>
<comment type="caution">
    <text evidence="2">The sequence shown here is derived from an EMBL/GenBank/DDBJ whole genome shotgun (WGS) entry which is preliminary data.</text>
</comment>
<dbReference type="PANTHER" id="PTHR45960">
    <property type="entry name" value="GRB2-ASSOCIATED-BINDING PROTEIN"/>
    <property type="match status" value="1"/>
</dbReference>
<dbReference type="GO" id="GO:0005737">
    <property type="term" value="C:cytoplasm"/>
    <property type="evidence" value="ECO:0007669"/>
    <property type="project" value="TreeGrafter"/>
</dbReference>
<organism evidence="2 3">
    <name type="scientific">Plakobranchus ocellatus</name>
    <dbReference type="NCBI Taxonomy" id="259542"/>
    <lineage>
        <taxon>Eukaryota</taxon>
        <taxon>Metazoa</taxon>
        <taxon>Spiralia</taxon>
        <taxon>Lophotrochozoa</taxon>
        <taxon>Mollusca</taxon>
        <taxon>Gastropoda</taxon>
        <taxon>Heterobranchia</taxon>
        <taxon>Euthyneura</taxon>
        <taxon>Panpulmonata</taxon>
        <taxon>Sacoglossa</taxon>
        <taxon>Placobranchoidea</taxon>
        <taxon>Plakobranchidae</taxon>
        <taxon>Plakobranchus</taxon>
    </lineage>
</organism>
<dbReference type="SUPFAM" id="SSF50729">
    <property type="entry name" value="PH domain-like"/>
    <property type="match status" value="1"/>
</dbReference>
<dbReference type="PROSITE" id="PS50003">
    <property type="entry name" value="PH_DOMAIN"/>
    <property type="match status" value="1"/>
</dbReference>
<dbReference type="AlphaFoldDB" id="A0AAV3Y1A3"/>
<dbReference type="Gene3D" id="2.30.29.30">
    <property type="entry name" value="Pleckstrin-homology domain (PH domain)/Phosphotyrosine-binding domain (PTB)"/>
    <property type="match status" value="1"/>
</dbReference>
<gene>
    <name evidence="2" type="ORF">PoB_000305200</name>
</gene>
<evidence type="ECO:0000313" key="3">
    <source>
        <dbReference type="Proteomes" id="UP000735302"/>
    </source>
</evidence>
<accession>A0AAV3Y1A3</accession>
<dbReference type="Pfam" id="PF00169">
    <property type="entry name" value="PH"/>
    <property type="match status" value="1"/>
</dbReference>
<reference evidence="2 3" key="1">
    <citation type="journal article" date="2021" name="Elife">
        <title>Chloroplast acquisition without the gene transfer in kleptoplastic sea slugs, Plakobranchus ocellatus.</title>
        <authorList>
            <person name="Maeda T."/>
            <person name="Takahashi S."/>
            <person name="Yoshida T."/>
            <person name="Shimamura S."/>
            <person name="Takaki Y."/>
            <person name="Nagai Y."/>
            <person name="Toyoda A."/>
            <person name="Suzuki Y."/>
            <person name="Arimoto A."/>
            <person name="Ishii H."/>
            <person name="Satoh N."/>
            <person name="Nishiyama T."/>
            <person name="Hasebe M."/>
            <person name="Maruyama T."/>
            <person name="Minagawa J."/>
            <person name="Obokata J."/>
            <person name="Shigenobu S."/>
        </authorList>
    </citation>
    <scope>NUCLEOTIDE SEQUENCE [LARGE SCALE GENOMIC DNA]</scope>
</reference>
<feature type="non-terminal residue" evidence="2">
    <location>
        <position position="136"/>
    </location>
</feature>